<gene>
    <name evidence="2" type="ORF">ENJ12_11540</name>
</gene>
<dbReference type="EMBL" id="DRLF01000397">
    <property type="protein sequence ID" value="HEC07481.1"/>
    <property type="molecule type" value="Genomic_DNA"/>
</dbReference>
<dbReference type="SMART" id="SM00710">
    <property type="entry name" value="PbH1"/>
    <property type="match status" value="5"/>
</dbReference>
<organism evidence="2">
    <name type="scientific">Thiolapillus brandeum</name>
    <dbReference type="NCBI Taxonomy" id="1076588"/>
    <lineage>
        <taxon>Bacteria</taxon>
        <taxon>Pseudomonadati</taxon>
        <taxon>Pseudomonadota</taxon>
        <taxon>Gammaproteobacteria</taxon>
        <taxon>Chromatiales</taxon>
        <taxon>Sedimenticolaceae</taxon>
        <taxon>Thiolapillus</taxon>
    </lineage>
</organism>
<accession>A0A831RUU5</accession>
<dbReference type="SUPFAM" id="SSF51126">
    <property type="entry name" value="Pectin lyase-like"/>
    <property type="match status" value="1"/>
</dbReference>
<evidence type="ECO:0000313" key="2">
    <source>
        <dbReference type="EMBL" id="HEC07481.1"/>
    </source>
</evidence>
<dbReference type="InterPro" id="IPR012334">
    <property type="entry name" value="Pectin_lyas_fold"/>
</dbReference>
<dbReference type="Gene3D" id="2.160.20.10">
    <property type="entry name" value="Single-stranded right-handed beta-helix, Pectin lyase-like"/>
    <property type="match status" value="1"/>
</dbReference>
<dbReference type="InterPro" id="IPR011050">
    <property type="entry name" value="Pectin_lyase_fold/virulence"/>
</dbReference>
<comment type="caution">
    <text evidence="2">The sequence shown here is derived from an EMBL/GenBank/DDBJ whole genome shotgun (WGS) entry which is preliminary data.</text>
</comment>
<dbReference type="AlphaFoldDB" id="A0A831RUU5"/>
<name>A0A831RUU5_9GAMM</name>
<evidence type="ECO:0008006" key="3">
    <source>
        <dbReference type="Google" id="ProtNLM"/>
    </source>
</evidence>
<protein>
    <recommendedName>
        <fullName evidence="3">Right handed beta helix domain-containing protein</fullName>
    </recommendedName>
</protein>
<reference evidence="2" key="1">
    <citation type="journal article" date="2020" name="mSystems">
        <title>Genome- and Community-Level Interaction Insights into Carbon Utilization and Element Cycling Functions of Hydrothermarchaeota in Hydrothermal Sediment.</title>
        <authorList>
            <person name="Zhou Z."/>
            <person name="Liu Y."/>
            <person name="Xu W."/>
            <person name="Pan J."/>
            <person name="Luo Z.H."/>
            <person name="Li M."/>
        </authorList>
    </citation>
    <scope>NUCLEOTIDE SEQUENCE [LARGE SCALE GENOMIC DNA]</scope>
    <source>
        <strain evidence="2">HyVt-458</strain>
    </source>
</reference>
<dbReference type="InterPro" id="IPR006626">
    <property type="entry name" value="PbH1"/>
</dbReference>
<proteinExistence type="predicted"/>
<sequence>MKQLRFIRLGISLLFWGGAIVAFLQPASAATCNPLPPPDGNIVYVDSVSSLQSAVNNALAGDTVSIADGIYNLDGAYLRISVPNITLRSTSGNRNAVVLDGNYQTTEIIQIVASSVTIADITLREARDHPIHVMSTGTTDTRNTLIYNVRIIDPGEQAIKINPTATGFYPDEGVIACSHIALTDTGRPHIRNNCYTGGIDAHQAKDWVIRDNVIEGFWCESGLSEHGIHLWRGSRGTLVERNTLNNNARGIGFGLATSGAARTYPDTPCPEAASAYVDHYDGIIRNNFVFANETPLFASDYGFDCGICLWQACGAKVLNNTVASTDAPFSSVEWRFDNTRVEIRNNIVSHNLRDRGGSAILENNIVQAPLAMFADGSNGDLHLLPSAADAIDQASILAEVTDDIDGELRPAGAAPDIGADEFLPVDCSGDLVEISNRTFGTGTRTTCVAQVSLTVGPDVAIKPGAEVFLVSPVTFFSTGIHIERGAKLQVTSATSP</sequence>
<evidence type="ECO:0000256" key="1">
    <source>
        <dbReference type="SAM" id="SignalP"/>
    </source>
</evidence>
<dbReference type="Proteomes" id="UP000886339">
    <property type="component" value="Unassembled WGS sequence"/>
</dbReference>
<keyword evidence="1" id="KW-0732">Signal</keyword>
<feature type="signal peptide" evidence="1">
    <location>
        <begin position="1"/>
        <end position="29"/>
    </location>
</feature>
<feature type="chain" id="PRO_5032557473" description="Right handed beta helix domain-containing protein" evidence="1">
    <location>
        <begin position="30"/>
        <end position="496"/>
    </location>
</feature>